<feature type="domain" description="HTH araC/xylS-type" evidence="4">
    <location>
        <begin position="236"/>
        <end position="334"/>
    </location>
</feature>
<name>A0A1G6D4P2_9HYPH</name>
<dbReference type="CDD" id="cd03138">
    <property type="entry name" value="GATase1_AraC_2"/>
    <property type="match status" value="1"/>
</dbReference>
<dbReference type="SMART" id="SM00342">
    <property type="entry name" value="HTH_ARAC"/>
    <property type="match status" value="1"/>
</dbReference>
<dbReference type="InterPro" id="IPR029062">
    <property type="entry name" value="Class_I_gatase-like"/>
</dbReference>
<dbReference type="PANTHER" id="PTHR43130">
    <property type="entry name" value="ARAC-FAMILY TRANSCRIPTIONAL REGULATOR"/>
    <property type="match status" value="1"/>
</dbReference>
<evidence type="ECO:0000256" key="2">
    <source>
        <dbReference type="ARBA" id="ARBA00023125"/>
    </source>
</evidence>
<evidence type="ECO:0000259" key="4">
    <source>
        <dbReference type="PROSITE" id="PS01124"/>
    </source>
</evidence>
<dbReference type="GO" id="GO:0043565">
    <property type="term" value="F:sequence-specific DNA binding"/>
    <property type="evidence" value="ECO:0007669"/>
    <property type="project" value="InterPro"/>
</dbReference>
<keyword evidence="2" id="KW-0238">DNA-binding</keyword>
<dbReference type="GO" id="GO:0003700">
    <property type="term" value="F:DNA-binding transcription factor activity"/>
    <property type="evidence" value="ECO:0007669"/>
    <property type="project" value="InterPro"/>
</dbReference>
<dbReference type="PRINTS" id="PR00032">
    <property type="entry name" value="HTHARAC"/>
</dbReference>
<dbReference type="Pfam" id="PF12833">
    <property type="entry name" value="HTH_18"/>
    <property type="match status" value="1"/>
</dbReference>
<dbReference type="SUPFAM" id="SSF46689">
    <property type="entry name" value="Homeodomain-like"/>
    <property type="match status" value="2"/>
</dbReference>
<evidence type="ECO:0000313" key="5">
    <source>
        <dbReference type="EMBL" id="SDB40029.1"/>
    </source>
</evidence>
<dbReference type="AlphaFoldDB" id="A0A1G6D4P2"/>
<organism evidence="5 6">
    <name type="scientific">Bauldia litoralis</name>
    <dbReference type="NCBI Taxonomy" id="665467"/>
    <lineage>
        <taxon>Bacteria</taxon>
        <taxon>Pseudomonadati</taxon>
        <taxon>Pseudomonadota</taxon>
        <taxon>Alphaproteobacteria</taxon>
        <taxon>Hyphomicrobiales</taxon>
        <taxon>Kaistiaceae</taxon>
        <taxon>Bauldia</taxon>
    </lineage>
</organism>
<dbReference type="InterPro" id="IPR009057">
    <property type="entry name" value="Homeodomain-like_sf"/>
</dbReference>
<dbReference type="Pfam" id="PF01965">
    <property type="entry name" value="DJ-1_PfpI"/>
    <property type="match status" value="1"/>
</dbReference>
<sequence length="345" mass="37442">MTSGKDAPIVSVSLLALPETTPATLYGLYEVLLSVGTAWGELTGEASDCGRFETRIVSPEGEPFTTTMGIPIAPHAATRDVARTDIVVATDLTLSPHVDPRGRWPAAAEWIGRQYEQGAMLCSVCTGTVLLAEAGILDGIEATTHWAAAPLFKAYYPGIDIRAERVLSRGGADGRIVTSGGSASWEDLVLFLIARFRGEAEAIRISKIFVFGDRSEGQLPYAAMRRADRSEDAVVADAQAWVADNYAAANAVARMVAQSGLAERTFKRRFKTATGYAPVDYVQTVRVEEAKQMLETTREPTDAVAHAVGYEDAAYFRRLFKRKTGVTPARYRQRFQSLGRIGRSG</sequence>
<protein>
    <submittedName>
        <fullName evidence="5">Transcriptional regulator, AraC family with amidase-like domain</fullName>
    </submittedName>
</protein>
<dbReference type="SUPFAM" id="SSF52317">
    <property type="entry name" value="Class I glutamine amidotransferase-like"/>
    <property type="match status" value="1"/>
</dbReference>
<proteinExistence type="predicted"/>
<dbReference type="PROSITE" id="PS01124">
    <property type="entry name" value="HTH_ARAC_FAMILY_2"/>
    <property type="match status" value="1"/>
</dbReference>
<dbReference type="STRING" id="665467.SAMN02982931_02999"/>
<dbReference type="RefSeq" id="WP_090877363.1">
    <property type="nucleotide sequence ID" value="NZ_FMXQ01000006.1"/>
</dbReference>
<keyword evidence="3" id="KW-0804">Transcription</keyword>
<dbReference type="PANTHER" id="PTHR43130:SF3">
    <property type="entry name" value="HTH-TYPE TRANSCRIPTIONAL REGULATOR RV1931C"/>
    <property type="match status" value="1"/>
</dbReference>
<accession>A0A1G6D4P2</accession>
<dbReference type="InterPro" id="IPR018060">
    <property type="entry name" value="HTH_AraC"/>
</dbReference>
<keyword evidence="6" id="KW-1185">Reference proteome</keyword>
<dbReference type="Proteomes" id="UP000199071">
    <property type="component" value="Unassembled WGS sequence"/>
</dbReference>
<keyword evidence="1" id="KW-0805">Transcription regulation</keyword>
<dbReference type="OrthoDB" id="9793422at2"/>
<gene>
    <name evidence="5" type="ORF">SAMN02982931_02999</name>
</gene>
<evidence type="ECO:0000256" key="3">
    <source>
        <dbReference type="ARBA" id="ARBA00023163"/>
    </source>
</evidence>
<dbReference type="InterPro" id="IPR020449">
    <property type="entry name" value="Tscrpt_reg_AraC-type_HTH"/>
</dbReference>
<dbReference type="Gene3D" id="1.10.10.60">
    <property type="entry name" value="Homeodomain-like"/>
    <property type="match status" value="1"/>
</dbReference>
<dbReference type="InterPro" id="IPR052158">
    <property type="entry name" value="INH-QAR"/>
</dbReference>
<evidence type="ECO:0000313" key="6">
    <source>
        <dbReference type="Proteomes" id="UP000199071"/>
    </source>
</evidence>
<dbReference type="InterPro" id="IPR002818">
    <property type="entry name" value="DJ-1/PfpI"/>
</dbReference>
<reference evidence="5 6" key="1">
    <citation type="submission" date="2016-10" db="EMBL/GenBank/DDBJ databases">
        <authorList>
            <person name="de Groot N.N."/>
        </authorList>
    </citation>
    <scope>NUCLEOTIDE SEQUENCE [LARGE SCALE GENOMIC DNA]</scope>
    <source>
        <strain evidence="5 6">ATCC 35022</strain>
    </source>
</reference>
<dbReference type="EMBL" id="FMXQ01000006">
    <property type="protein sequence ID" value="SDB40029.1"/>
    <property type="molecule type" value="Genomic_DNA"/>
</dbReference>
<dbReference type="Gene3D" id="3.40.50.880">
    <property type="match status" value="1"/>
</dbReference>
<evidence type="ECO:0000256" key="1">
    <source>
        <dbReference type="ARBA" id="ARBA00023015"/>
    </source>
</evidence>